<dbReference type="Proteomes" id="UP000603912">
    <property type="component" value="Unassembled WGS sequence"/>
</dbReference>
<organism evidence="2 3">
    <name type="scientific">Alsobacter metallidurans</name>
    <dbReference type="NCBI Taxonomy" id="340221"/>
    <lineage>
        <taxon>Bacteria</taxon>
        <taxon>Pseudomonadati</taxon>
        <taxon>Pseudomonadota</taxon>
        <taxon>Alphaproteobacteria</taxon>
        <taxon>Hyphomicrobiales</taxon>
        <taxon>Alsobacteraceae</taxon>
        <taxon>Alsobacter</taxon>
    </lineage>
</organism>
<protein>
    <recommendedName>
        <fullName evidence="4">Periplasmic ligand-binding sensor protein</fullName>
    </recommendedName>
</protein>
<feature type="compositionally biased region" description="Gly residues" evidence="1">
    <location>
        <begin position="138"/>
        <end position="149"/>
    </location>
</feature>
<reference evidence="2" key="1">
    <citation type="journal article" date="2014" name="Int. J. Syst. Evol. Microbiol.">
        <title>Complete genome sequence of Corynebacterium casei LMG S-19264T (=DSM 44701T), isolated from a smear-ripened cheese.</title>
        <authorList>
            <consortium name="US DOE Joint Genome Institute (JGI-PGF)"/>
            <person name="Walter F."/>
            <person name="Albersmeier A."/>
            <person name="Kalinowski J."/>
            <person name="Ruckert C."/>
        </authorList>
    </citation>
    <scope>NUCLEOTIDE SEQUENCE</scope>
    <source>
        <strain evidence="2">CGMCC 1.12214</strain>
    </source>
</reference>
<proteinExistence type="predicted"/>
<feature type="region of interest" description="Disordered" evidence="1">
    <location>
        <begin position="239"/>
        <end position="273"/>
    </location>
</feature>
<evidence type="ECO:0000313" key="3">
    <source>
        <dbReference type="Proteomes" id="UP000603912"/>
    </source>
</evidence>
<feature type="compositionally biased region" description="Low complexity" evidence="1">
    <location>
        <begin position="126"/>
        <end position="137"/>
    </location>
</feature>
<dbReference type="RefSeq" id="WP_188516483.1">
    <property type="nucleotide sequence ID" value="NZ_BMES01000001.1"/>
</dbReference>
<sequence length="273" mass="27041">MSPEERQLLANLFERVKGAANAPRDKEAEAFISDAVRQQPYAPYLMAQTVIVQEEALKAAASRIQELEAQAAEHEKARDAGSTSFLGGLGKTIFGGQEAGRPPQPGRPAGPWGQAAPQAAPPPAAGPWGAAQQAQPPQGGGGFFGGGQGAGPGGAMGAMGGGGGGGFLRNAMTTAAGVAGGALLFQGVSSLFNSHHGSGGLFGGQANSLADPAALGGGSGETIINNNYGSAAADPMGDSANYQSAGYDDPATDSPIDDASFDDGGVDDGDSWA</sequence>
<gene>
    <name evidence="2" type="ORF">GCM10007036_08730</name>
</gene>
<feature type="compositionally biased region" description="Acidic residues" evidence="1">
    <location>
        <begin position="255"/>
        <end position="273"/>
    </location>
</feature>
<feature type="compositionally biased region" description="Low complexity" evidence="1">
    <location>
        <begin position="109"/>
        <end position="118"/>
    </location>
</feature>
<dbReference type="EMBL" id="BMES01000001">
    <property type="protein sequence ID" value="GGH11573.1"/>
    <property type="molecule type" value="Genomic_DNA"/>
</dbReference>
<feature type="region of interest" description="Disordered" evidence="1">
    <location>
        <begin position="72"/>
        <end position="149"/>
    </location>
</feature>
<keyword evidence="3" id="KW-1185">Reference proteome</keyword>
<comment type="caution">
    <text evidence="2">The sequence shown here is derived from an EMBL/GenBank/DDBJ whole genome shotgun (WGS) entry which is preliminary data.</text>
</comment>
<evidence type="ECO:0008006" key="4">
    <source>
        <dbReference type="Google" id="ProtNLM"/>
    </source>
</evidence>
<reference evidence="2" key="2">
    <citation type="submission" date="2020-09" db="EMBL/GenBank/DDBJ databases">
        <authorList>
            <person name="Sun Q."/>
            <person name="Zhou Y."/>
        </authorList>
    </citation>
    <scope>NUCLEOTIDE SEQUENCE</scope>
    <source>
        <strain evidence="2">CGMCC 1.12214</strain>
    </source>
</reference>
<evidence type="ECO:0000256" key="1">
    <source>
        <dbReference type="SAM" id="MobiDB-lite"/>
    </source>
</evidence>
<dbReference type="InterPro" id="IPR018648">
    <property type="entry name" value="DUF2076"/>
</dbReference>
<name>A0A917MFX3_9HYPH</name>
<accession>A0A917MFX3</accession>
<evidence type="ECO:0000313" key="2">
    <source>
        <dbReference type="EMBL" id="GGH11573.1"/>
    </source>
</evidence>
<dbReference type="AlphaFoldDB" id="A0A917MFX3"/>
<dbReference type="Pfam" id="PF09849">
    <property type="entry name" value="DUF2076"/>
    <property type="match status" value="1"/>
</dbReference>